<gene>
    <name evidence="3" type="ORF">HC757_17245</name>
</gene>
<dbReference type="Proteomes" id="UP000737113">
    <property type="component" value="Unassembled WGS sequence"/>
</dbReference>
<reference evidence="3" key="1">
    <citation type="submission" date="2020-04" db="EMBL/GenBank/DDBJ databases">
        <title>Description of Shewanella salipaludis sp. nov., isolated from a salt marsh.</title>
        <authorList>
            <person name="Park S."/>
            <person name="Yoon J.-H."/>
        </authorList>
    </citation>
    <scope>NUCLEOTIDE SEQUENCE</scope>
    <source>
        <strain evidence="3">SHSM-M6</strain>
    </source>
</reference>
<evidence type="ECO:0000256" key="1">
    <source>
        <dbReference type="ARBA" id="ARBA00008728"/>
    </source>
</evidence>
<organism evidence="3 4">
    <name type="scientific">Shewanella salipaludis</name>
    <dbReference type="NCBI Taxonomy" id="2723052"/>
    <lineage>
        <taxon>Bacteria</taxon>
        <taxon>Pseudomonadati</taxon>
        <taxon>Pseudomonadota</taxon>
        <taxon>Gammaproteobacteria</taxon>
        <taxon>Alteromonadales</taxon>
        <taxon>Shewanellaceae</taxon>
        <taxon>Shewanella</taxon>
    </lineage>
</organism>
<dbReference type="EMBL" id="JAAXYH010000018">
    <property type="protein sequence ID" value="NMH66907.1"/>
    <property type="molecule type" value="Genomic_DNA"/>
</dbReference>
<sequence length="250" mass="28104">MKKTALCLALMLSPQAFADNLVQWTDFSITGLYGDDYKLAPSDEQTGFTLETAGGWQYGDWFAFQDLIYFDGNNGGQDSSTYGELSTRFSAGKILGENITWGAITDASLALTYEEGEGPVNSLLYGLGLDFALPYFNYFSLNTYRREALSSGNHSDGWQFTPVFRIDFPLGDSKLVLDGFADWVFATDDDGYHSNFHFNPQLKYDLGQLIFGGHKQDKLFVGIEYDLWQNKYGVKGVDQHTYSVIAKYHF</sequence>
<protein>
    <submittedName>
        <fullName evidence="3">Ion channel protein Tsx</fullName>
    </submittedName>
</protein>
<dbReference type="InterPro" id="IPR018013">
    <property type="entry name" value="Channel_Tsx-like"/>
</dbReference>
<feature type="chain" id="PRO_5037169139" evidence="2">
    <location>
        <begin position="19"/>
        <end position="250"/>
    </location>
</feature>
<dbReference type="Gene3D" id="2.40.230.20">
    <property type="entry name" value="Nucleoside-specific channel-forming protein, Tsx-like"/>
    <property type="match status" value="1"/>
</dbReference>
<proteinExistence type="inferred from homology"/>
<dbReference type="RefSeq" id="WP_169565633.1">
    <property type="nucleotide sequence ID" value="NZ_JAAXYH010000018.1"/>
</dbReference>
<evidence type="ECO:0000313" key="4">
    <source>
        <dbReference type="Proteomes" id="UP000737113"/>
    </source>
</evidence>
<dbReference type="AlphaFoldDB" id="A0A972JMV6"/>
<evidence type="ECO:0000313" key="3">
    <source>
        <dbReference type="EMBL" id="NMH66907.1"/>
    </source>
</evidence>
<feature type="signal peptide" evidence="2">
    <location>
        <begin position="1"/>
        <end position="18"/>
    </location>
</feature>
<keyword evidence="2" id="KW-0732">Signal</keyword>
<evidence type="ECO:0000256" key="2">
    <source>
        <dbReference type="SAM" id="SignalP"/>
    </source>
</evidence>
<keyword evidence="4" id="KW-1185">Reference proteome</keyword>
<dbReference type="Pfam" id="PF03502">
    <property type="entry name" value="Channel_Tsx"/>
    <property type="match status" value="1"/>
</dbReference>
<comment type="caution">
    <text evidence="3">The sequence shown here is derived from an EMBL/GenBank/DDBJ whole genome shotgun (WGS) entry which is preliminary data.</text>
</comment>
<dbReference type="InterPro" id="IPR036777">
    <property type="entry name" value="Channel_Tsx-like_sf"/>
</dbReference>
<dbReference type="GO" id="GO:0009279">
    <property type="term" value="C:cell outer membrane"/>
    <property type="evidence" value="ECO:0007669"/>
    <property type="project" value="InterPro"/>
</dbReference>
<comment type="similarity">
    <text evidence="1">Belongs to the nucleoside-specific channel-forming outer membrane porin (Tsx) (TC 1.B.10) family.</text>
</comment>
<name>A0A972JMV6_9GAMM</name>
<dbReference type="SUPFAM" id="SSF111364">
    <property type="entry name" value="Tsx-like channel"/>
    <property type="match status" value="1"/>
</dbReference>
<accession>A0A972JMV6</accession>